<dbReference type="PANTHER" id="PTHR47197">
    <property type="entry name" value="PROTEIN NIRF"/>
    <property type="match status" value="1"/>
</dbReference>
<dbReference type="Proteomes" id="UP000185494">
    <property type="component" value="Chromosome 1"/>
</dbReference>
<reference evidence="3 4" key="1">
    <citation type="submission" date="2016-05" db="EMBL/GenBank/DDBJ databases">
        <title>Complete Genome and Methylome Analysis of Psychrotrophic Bacterial Isolates from Antarctic Lake Untersee.</title>
        <authorList>
            <person name="Fomenkov A."/>
            <person name="Akimov V.N."/>
            <person name="Vasilyeva L.V."/>
            <person name="Andersen D."/>
            <person name="Vincze T."/>
            <person name="Roberts R.J."/>
        </authorList>
    </citation>
    <scope>NUCLEOTIDE SEQUENCE [LARGE SCALE GENOMIC DNA]</scope>
    <source>
        <strain evidence="3 4">U14-5</strain>
    </source>
</reference>
<dbReference type="InterPro" id="IPR011045">
    <property type="entry name" value="N2O_reductase_N"/>
</dbReference>
<protein>
    <submittedName>
        <fullName evidence="3">Cytochrome D</fullName>
    </submittedName>
</protein>
<dbReference type="InterPro" id="IPR051200">
    <property type="entry name" value="Host-pathogen_enzymatic-act"/>
</dbReference>
<dbReference type="SUPFAM" id="SSF50974">
    <property type="entry name" value="Nitrous oxide reductase, N-terminal domain"/>
    <property type="match status" value="1"/>
</dbReference>
<dbReference type="Pfam" id="PF21783">
    <property type="entry name" value="YNCE"/>
    <property type="match status" value="1"/>
</dbReference>
<gene>
    <name evidence="3" type="ORF">RGI145_05240</name>
</gene>
<accession>A0A1L7AD86</accession>
<feature type="domain" description="YNCE-like beta-propeller" evidence="2">
    <location>
        <begin position="14"/>
        <end position="315"/>
    </location>
</feature>
<proteinExistence type="predicted"/>
<dbReference type="InterPro" id="IPR048433">
    <property type="entry name" value="YNCE-like_beta-prop"/>
</dbReference>
<dbReference type="InterPro" id="IPR015943">
    <property type="entry name" value="WD40/YVTN_repeat-like_dom_sf"/>
</dbReference>
<dbReference type="KEGG" id="rgi:RGI145_05240"/>
<name>A0A1L7AD86_9PROT</name>
<evidence type="ECO:0000313" key="4">
    <source>
        <dbReference type="Proteomes" id="UP000185494"/>
    </source>
</evidence>
<dbReference type="RefSeq" id="WP_075797539.1">
    <property type="nucleotide sequence ID" value="NZ_CP015583.1"/>
</dbReference>
<sequence>MRFKSLAGGLTGLALLAALPLQGVLAASPDLVFVLNSGEANIQILDGRSREEIRRIPVLREVHHLTLTPDRSQILVGDSGGNEMLFLDPATGSVLRRERISNPYHLAFTPDGKRLVVTSLRRDQVDIYGWDGQALNLQGRLRVGDMPSHLAYSPDSRFAYVTLQGERSIAAVDLERREVAWTQEVGRDPAGIHWHEGKLLVGAMGQDFISVVDPVTHVVERRITVGRGAHQIFPSPDNSVIYVTSRVDSRVTALDPKDLSVKRVYDTPGGPDDITFDPQGRLWATLRWVAKVGVLDPATGEMQTVRAGRSPHGILYRAADPALAQDDRAAPAQPR</sequence>
<organism evidence="3 4">
    <name type="scientific">Roseomonas gilardii</name>
    <dbReference type="NCBI Taxonomy" id="257708"/>
    <lineage>
        <taxon>Bacteria</taxon>
        <taxon>Pseudomonadati</taxon>
        <taxon>Pseudomonadota</taxon>
        <taxon>Alphaproteobacteria</taxon>
        <taxon>Acetobacterales</taxon>
        <taxon>Roseomonadaceae</taxon>
        <taxon>Roseomonas</taxon>
    </lineage>
</organism>
<keyword evidence="1" id="KW-0732">Signal</keyword>
<evidence type="ECO:0000313" key="3">
    <source>
        <dbReference type="EMBL" id="APT56599.1"/>
    </source>
</evidence>
<dbReference type="PANTHER" id="PTHR47197:SF3">
    <property type="entry name" value="DIHYDRO-HEME D1 DEHYDROGENASE"/>
    <property type="match status" value="1"/>
</dbReference>
<dbReference type="eggNOG" id="COG3391">
    <property type="taxonomic scope" value="Bacteria"/>
</dbReference>
<evidence type="ECO:0000259" key="2">
    <source>
        <dbReference type="Pfam" id="PF21783"/>
    </source>
</evidence>
<dbReference type="AlphaFoldDB" id="A0A1L7AD86"/>
<dbReference type="EMBL" id="CP015583">
    <property type="protein sequence ID" value="APT56599.1"/>
    <property type="molecule type" value="Genomic_DNA"/>
</dbReference>
<dbReference type="STRING" id="257708.RGI145_05240"/>
<evidence type="ECO:0000256" key="1">
    <source>
        <dbReference type="ARBA" id="ARBA00022729"/>
    </source>
</evidence>
<dbReference type="Gene3D" id="2.130.10.10">
    <property type="entry name" value="YVTN repeat-like/Quinoprotein amine dehydrogenase"/>
    <property type="match status" value="2"/>
</dbReference>